<dbReference type="PROSITE" id="PS51651">
    <property type="entry name" value="DOCKER"/>
    <property type="match status" value="1"/>
</dbReference>
<keyword evidence="5" id="KW-1185">Reference proteome</keyword>
<dbReference type="CDD" id="cd11684">
    <property type="entry name" value="DHR2_DOCK"/>
    <property type="match status" value="1"/>
</dbReference>
<sequence length="1896" mass="214008">MNWEPTKYFLRGKVVKAFLPFAKHPNLKNDNLKNLYPGDEVYIFETTNNGKWARGHTISNPFPSDFTITSVNIDEIPRQNIDVVVFPLKYIQIVEEVPFTSSVENELNKSRNGATIPTIQDFELAHKQASEGEPDDNGKTFRTRIPPLPITTFDENNDLIAEMKYALQLLTSHIFALYSIGEFRLFNKLCQIYYSLDETRLKLLGNVLSSSESQAAKAKAILLLNKIPKMLASHNERLGGQSFDLSNEKADTSGYKAILARDALTGNLLSNSNAIPPRIALNQVLCSLSPHFPIDAHVDKLSYSLTPQPNKRLVPKPVSHLLIDFKSLQGSSTYQPPDFLGMVVHFYIRYDRVRLTETFAVKINTLDSFLESEEVQAALFKNIPSNELTSGKVYLVAVVTEEIELGLKDRKEKSKVKSIEKGIAAGVADISKLFTKEYASKSLNEQVFKIRLFGSYMDHNRDLKDYRFDSIVNNGFGEVVDRIIEGSKTGIAINPRAEKLTVSVKDFKYQIKTILDSDDNNLKLIPRINPIYFDPLSEKYERLYLRMGKVTLLDNSVKEDLLTIEASSPSNDLISFTKASNQNLQKKWQFITVCANESIGEIIKVHGVELINDSTEDEFILFSLYSNGNLTAQGRHIYKSKNELVGINSKSHIIELKSVTKGSTIASVKVSTDYVGKVFNSNPAIDNVFQYEKLFEKGSEGLSQLNASLKAFTELELHQLVKYFKELLVKLFSIVEISMNQEPSDSTDGLKWSTFVAIVHLLDVLFGKQSRYLYLLDPFMEKHIRLPPVGAYILECISIVLFQAEKVWDSNSEALCRVSPILMKFAVISMDGATNLGEYFKSLIRMSKSGSYFLAIDSEVFVTSQVIILEILDDVLSCNLHIGGVETLKFFVNYLDSVGIRGLGIDKDIYSTDRTVTTEKDHRIILSKLLLIYRLFNTFVVNDASSRKILISKAVEWAMEILQGPIDIEASRLACGILNAVCSLLWKTVFVEGHLDEMPLCYSLSKFLPAISRVFIRYNKFTRGNESFKPKKTFSPLFPTEYPFREISVDPVVGEEVLVEILVEMAVVFCFIAKIGKESVEEAGYQKILNTEVEGDFFDSSKYLTDEFGSKDLVNLISAVNLIRQGKFIPESKWLSLNSLFVEGCLVSLELIKPLLHAFYIPEIDNQDKFEKVLWGNYLRCLLKLAVVIPVSIEYLSDGPKKACYQITGNIRDRIAHILIESWDLLAWNSKDDDYVRFNIKRFGGYQLKFINTEYDIVRDLMLFALQKDSECQAVAVKILWSIMVSEFIGKDSIVDVERACLIGLQDIFYRNGYKPSSIEQQKFIDGLKLAIRLDAEDEAFNVVYTFIETLEGFLNALNEFNCVPSGSEFDDDRSFHELNIKAYLKNANKPELFDSFINTMYEENIKKKDYIQAALSLELLASTYTWDDRIIIPASLKPKFPQQSSFERKETLFNMIAKNYIKGNSLERATDTYNELLDTYNLHTYDLKSFANVHGKLAKLYLGLETSDKLSPSFFRVAFIGAGFPKNIRGKIQIYEGLPFEHIISIHERLLKLYPGARIITDDTEAQKLMERAQTGRYLHVCTVEPVNEISDKLLNASVGARQYARNKDLRFFTSMKKLPGATSVFDFWSEETTYETFLSFPTLMKRSDIKKTKVVKLSPLDNAIRTVVIKNNDLLHSESMLTNAFKEKTEYAGLLGDLSRLLSGTVDSPVNGGVGQYRNFIYDTEYRGDKHLASRKLLGDAFNELTMILNRCLHLHAKIVTPDMKDSHEALVDLYKKNFAEEIKKLNISTDYSTVYNRSTQHTSPGASQNTAERPSVSSGSGMSGSTFSGTGLSGRFVATPSKQAISDNGSSPSISGRSSVSASGSTVNGSSISAFSNSSKRTALNWRNIVRRN</sequence>
<dbReference type="Gene3D" id="1.20.58.740">
    <property type="match status" value="1"/>
</dbReference>
<dbReference type="Gene3D" id="1.25.40.410">
    <property type="match status" value="1"/>
</dbReference>
<gene>
    <name evidence="4" type="ORF">AC631_01959</name>
</gene>
<dbReference type="InterPro" id="IPR057500">
    <property type="entry name" value="C2_DCK1_4th"/>
</dbReference>
<dbReference type="EMBL" id="LMYN01000030">
    <property type="protein sequence ID" value="KSA02309.1"/>
    <property type="molecule type" value="Genomic_DNA"/>
</dbReference>
<protein>
    <recommendedName>
        <fullName evidence="3">DOCKER domain-containing protein</fullName>
    </recommendedName>
</protein>
<feature type="compositionally biased region" description="Low complexity" evidence="2">
    <location>
        <begin position="1818"/>
        <end position="1828"/>
    </location>
</feature>
<evidence type="ECO:0000259" key="3">
    <source>
        <dbReference type="PROSITE" id="PS51651"/>
    </source>
</evidence>
<dbReference type="InterPro" id="IPR027357">
    <property type="entry name" value="DOCKER_dom"/>
</dbReference>
<dbReference type="InterPro" id="IPR043161">
    <property type="entry name" value="DOCK_C_lobe_A"/>
</dbReference>
<evidence type="ECO:0000256" key="2">
    <source>
        <dbReference type="SAM" id="MobiDB-lite"/>
    </source>
</evidence>
<dbReference type="Pfam" id="PF16172">
    <property type="entry name" value="DOCK_N"/>
    <property type="match status" value="1"/>
</dbReference>
<dbReference type="GeneID" id="26838968"/>
<comment type="similarity">
    <text evidence="1">Belongs to the DOCK family.</text>
</comment>
<dbReference type="Pfam" id="PF25338">
    <property type="entry name" value="C2_DCK_4th"/>
    <property type="match status" value="1"/>
</dbReference>
<proteinExistence type="inferred from homology"/>
<dbReference type="OrthoDB" id="18896at2759"/>
<feature type="compositionally biased region" description="Low complexity" evidence="2">
    <location>
        <begin position="1849"/>
        <end position="1877"/>
    </location>
</feature>
<feature type="region of interest" description="Disordered" evidence="2">
    <location>
        <begin position="1799"/>
        <end position="1828"/>
    </location>
</feature>
<dbReference type="GO" id="GO:0005737">
    <property type="term" value="C:cytoplasm"/>
    <property type="evidence" value="ECO:0007669"/>
    <property type="project" value="TreeGrafter"/>
</dbReference>
<dbReference type="Pfam" id="PF20421">
    <property type="entry name" value="DHR-2_Lobe_C"/>
    <property type="match status" value="1"/>
</dbReference>
<feature type="domain" description="DOCKER" evidence="3">
    <location>
        <begin position="1385"/>
        <end position="1793"/>
    </location>
</feature>
<evidence type="ECO:0000256" key="1">
    <source>
        <dbReference type="PROSITE-ProRule" id="PRU00984"/>
    </source>
</evidence>
<dbReference type="InterPro" id="IPR043162">
    <property type="entry name" value="DOCK_C_lobe_C"/>
</dbReference>
<comment type="caution">
    <text evidence="4">The sequence shown here is derived from an EMBL/GenBank/DDBJ whole genome shotgun (WGS) entry which is preliminary data.</text>
</comment>
<accession>A0A0V1Q205</accession>
<feature type="region of interest" description="Disordered" evidence="2">
    <location>
        <begin position="1845"/>
        <end position="1877"/>
    </location>
</feature>
<dbReference type="GO" id="GO:0007264">
    <property type="term" value="P:small GTPase-mediated signal transduction"/>
    <property type="evidence" value="ECO:0007669"/>
    <property type="project" value="InterPro"/>
</dbReference>
<name>A0A0V1Q205_9ASCO</name>
<dbReference type="RefSeq" id="XP_015468411.1">
    <property type="nucleotide sequence ID" value="XM_015610789.1"/>
</dbReference>
<dbReference type="InterPro" id="IPR026791">
    <property type="entry name" value="DOCK"/>
</dbReference>
<dbReference type="GO" id="GO:0031267">
    <property type="term" value="F:small GTPase binding"/>
    <property type="evidence" value="ECO:0007669"/>
    <property type="project" value="TreeGrafter"/>
</dbReference>
<dbReference type="GO" id="GO:0005085">
    <property type="term" value="F:guanyl-nucleotide exchange factor activity"/>
    <property type="evidence" value="ECO:0007669"/>
    <property type="project" value="InterPro"/>
</dbReference>
<feature type="compositionally biased region" description="Polar residues" evidence="2">
    <location>
        <begin position="1799"/>
        <end position="1815"/>
    </location>
</feature>
<evidence type="ECO:0000313" key="4">
    <source>
        <dbReference type="EMBL" id="KSA02309.1"/>
    </source>
</evidence>
<evidence type="ECO:0000313" key="5">
    <source>
        <dbReference type="Proteomes" id="UP000054251"/>
    </source>
</evidence>
<organism evidence="4 5">
    <name type="scientific">Debaryomyces fabryi</name>
    <dbReference type="NCBI Taxonomy" id="58627"/>
    <lineage>
        <taxon>Eukaryota</taxon>
        <taxon>Fungi</taxon>
        <taxon>Dikarya</taxon>
        <taxon>Ascomycota</taxon>
        <taxon>Saccharomycotina</taxon>
        <taxon>Pichiomycetes</taxon>
        <taxon>Debaryomycetaceae</taxon>
        <taxon>Debaryomyces</taxon>
    </lineage>
</organism>
<dbReference type="InterPro" id="IPR032376">
    <property type="entry name" value="DOCK_N"/>
</dbReference>
<reference evidence="4 5" key="1">
    <citation type="submission" date="2015-11" db="EMBL/GenBank/DDBJ databases">
        <title>The genome of Debaryomyces fabryi.</title>
        <authorList>
            <person name="Tafer H."/>
            <person name="Lopandic K."/>
        </authorList>
    </citation>
    <scope>NUCLEOTIDE SEQUENCE [LARGE SCALE GENOMIC DNA]</scope>
    <source>
        <strain evidence="4 5">CBS 789</strain>
    </source>
</reference>
<dbReference type="PANTHER" id="PTHR45653">
    <property type="entry name" value="DEDICATOR OF CYTOKINESIS"/>
    <property type="match status" value="1"/>
</dbReference>
<dbReference type="InterPro" id="IPR046773">
    <property type="entry name" value="DOCKER_Lobe_C"/>
</dbReference>
<dbReference type="Proteomes" id="UP000054251">
    <property type="component" value="Unassembled WGS sequence"/>
</dbReference>
<dbReference type="GO" id="GO:0005886">
    <property type="term" value="C:plasma membrane"/>
    <property type="evidence" value="ECO:0007669"/>
    <property type="project" value="TreeGrafter"/>
</dbReference>
<dbReference type="PANTHER" id="PTHR45653:SF10">
    <property type="entry name" value="MYOBLAST CITY, ISOFORM B"/>
    <property type="match status" value="1"/>
</dbReference>